<proteinExistence type="predicted"/>
<feature type="domain" description="HNH nuclease" evidence="2">
    <location>
        <begin position="76"/>
        <end position="129"/>
    </location>
</feature>
<dbReference type="CDD" id="cd00085">
    <property type="entry name" value="HNHc"/>
    <property type="match status" value="1"/>
</dbReference>
<dbReference type="SMART" id="SM00507">
    <property type="entry name" value="HNHc"/>
    <property type="match status" value="1"/>
</dbReference>
<evidence type="ECO:0000313" key="4">
    <source>
        <dbReference type="Proteomes" id="UP001157974"/>
    </source>
</evidence>
<comment type="caution">
    <text evidence="3">The sequence shown here is derived from an EMBL/GenBank/DDBJ whole genome shotgun (WGS) entry which is preliminary data.</text>
</comment>
<gene>
    <name evidence="3" type="ORF">NDN08_000943</name>
</gene>
<keyword evidence="4" id="KW-1185">Reference proteome</keyword>
<dbReference type="Proteomes" id="UP001157974">
    <property type="component" value="Unassembled WGS sequence"/>
</dbReference>
<organism evidence="3 4">
    <name type="scientific">Rhodosorus marinus</name>
    <dbReference type="NCBI Taxonomy" id="101924"/>
    <lineage>
        <taxon>Eukaryota</taxon>
        <taxon>Rhodophyta</taxon>
        <taxon>Stylonematophyceae</taxon>
        <taxon>Stylonematales</taxon>
        <taxon>Stylonemataceae</taxon>
        <taxon>Rhodosorus</taxon>
    </lineage>
</organism>
<dbReference type="Pfam" id="PF14279">
    <property type="entry name" value="HNH_5"/>
    <property type="match status" value="1"/>
</dbReference>
<dbReference type="InterPro" id="IPR029471">
    <property type="entry name" value="HNH_5"/>
</dbReference>
<evidence type="ECO:0000256" key="1">
    <source>
        <dbReference type="SAM" id="SignalP"/>
    </source>
</evidence>
<dbReference type="InterPro" id="IPR003615">
    <property type="entry name" value="HNH_nuc"/>
</dbReference>
<dbReference type="PANTHER" id="PTHR33877:SF2">
    <property type="entry name" value="OS07G0170200 PROTEIN"/>
    <property type="match status" value="1"/>
</dbReference>
<dbReference type="AlphaFoldDB" id="A0AAV8UPF7"/>
<dbReference type="InterPro" id="IPR052892">
    <property type="entry name" value="NA-targeting_endonuclease"/>
</dbReference>
<sequence>MGVPIRRTWILVWIAGVVNPCPQPNEEAVKAFYLDRVSIVATYNNEVRSPSVTMEIPSVVCLRSYHKHSLKSIPAFTRFNVFLRDNFRCQYCGKRQKATDLTFDHVVPKKDGGKCNWSNIVSACIKCNGRKGSRMIKNIPDMALLKTPTVPTMHELQFESRKFPPKYLHESWRDYLYWDTPMEQE</sequence>
<keyword evidence="1" id="KW-0732">Signal</keyword>
<protein>
    <recommendedName>
        <fullName evidence="2">HNH nuclease domain-containing protein</fullName>
    </recommendedName>
</protein>
<name>A0AAV8UPF7_9RHOD</name>
<dbReference type="EMBL" id="JAMWBK010000006">
    <property type="protein sequence ID" value="KAJ8904425.1"/>
    <property type="molecule type" value="Genomic_DNA"/>
</dbReference>
<feature type="chain" id="PRO_5043753986" description="HNH nuclease domain-containing protein" evidence="1">
    <location>
        <begin position="21"/>
        <end position="185"/>
    </location>
</feature>
<reference evidence="3 4" key="1">
    <citation type="journal article" date="2023" name="Nat. Commun.">
        <title>Origin of minicircular mitochondrial genomes in red algae.</title>
        <authorList>
            <person name="Lee Y."/>
            <person name="Cho C.H."/>
            <person name="Lee Y.M."/>
            <person name="Park S.I."/>
            <person name="Yang J.H."/>
            <person name="West J.A."/>
            <person name="Bhattacharya D."/>
            <person name="Yoon H.S."/>
        </authorList>
    </citation>
    <scope>NUCLEOTIDE SEQUENCE [LARGE SCALE GENOMIC DNA]</scope>
    <source>
        <strain evidence="3 4">CCMP1338</strain>
        <tissue evidence="3">Whole cell</tissue>
    </source>
</reference>
<evidence type="ECO:0000313" key="3">
    <source>
        <dbReference type="EMBL" id="KAJ8904425.1"/>
    </source>
</evidence>
<accession>A0AAV8UPF7</accession>
<dbReference type="PANTHER" id="PTHR33877">
    <property type="entry name" value="SLL1193 PROTEIN"/>
    <property type="match status" value="1"/>
</dbReference>
<evidence type="ECO:0000259" key="2">
    <source>
        <dbReference type="SMART" id="SM00507"/>
    </source>
</evidence>
<dbReference type="Gene3D" id="1.10.30.50">
    <property type="match status" value="1"/>
</dbReference>
<feature type="signal peptide" evidence="1">
    <location>
        <begin position="1"/>
        <end position="20"/>
    </location>
</feature>